<dbReference type="WBParaSite" id="SVE_0753800.1">
    <property type="protein sequence ID" value="SVE_0753800.1"/>
    <property type="gene ID" value="SVE_0753800"/>
</dbReference>
<feature type="chain" id="PRO_5005329865" evidence="3">
    <location>
        <begin position="26"/>
        <end position="149"/>
    </location>
</feature>
<reference evidence="4" key="1">
    <citation type="submission" date="2014-07" db="EMBL/GenBank/DDBJ databases">
        <authorList>
            <person name="Martin A.A"/>
            <person name="De Silva N."/>
        </authorList>
    </citation>
    <scope>NUCLEOTIDE SEQUENCE</scope>
</reference>
<keyword evidence="1" id="KW-0175">Coiled coil</keyword>
<protein>
    <submittedName>
        <fullName evidence="5">Uncharacterized protein</fullName>
    </submittedName>
</protein>
<dbReference type="AlphaFoldDB" id="A0A0K0FF97"/>
<dbReference type="Gene3D" id="1.20.5.1180">
    <property type="entry name" value="Geminin coiled-coil domain"/>
    <property type="match status" value="1"/>
</dbReference>
<keyword evidence="4" id="KW-1185">Reference proteome</keyword>
<feature type="compositionally biased region" description="Low complexity" evidence="2">
    <location>
        <begin position="103"/>
        <end position="114"/>
    </location>
</feature>
<evidence type="ECO:0000256" key="2">
    <source>
        <dbReference type="SAM" id="MobiDB-lite"/>
    </source>
</evidence>
<sequence>MRTVSLDIFFTRFLLFSILFSANFAKKKPSKPTLKPADVLQKELKHCLDDNKHLHEKIEEKREENNELIARNNKLTLLYQTCRKNRTKLEDYIQNNCSKQTTTITTTQQSTTKKATTKKATTKKASTKKTNKKKTKKQNKSGKKSSKGK</sequence>
<feature type="coiled-coil region" evidence="1">
    <location>
        <begin position="44"/>
        <end position="78"/>
    </location>
</feature>
<evidence type="ECO:0000313" key="5">
    <source>
        <dbReference type="WBParaSite" id="SVE_0753800.1"/>
    </source>
</evidence>
<accession>A0A0K0FF97</accession>
<feature type="signal peptide" evidence="3">
    <location>
        <begin position="1"/>
        <end position="25"/>
    </location>
</feature>
<reference evidence="5" key="2">
    <citation type="submission" date="2015-08" db="UniProtKB">
        <authorList>
            <consortium name="WormBaseParasite"/>
        </authorList>
    </citation>
    <scope>IDENTIFICATION</scope>
</reference>
<evidence type="ECO:0000256" key="3">
    <source>
        <dbReference type="SAM" id="SignalP"/>
    </source>
</evidence>
<feature type="compositionally biased region" description="Basic residues" evidence="2">
    <location>
        <begin position="115"/>
        <end position="149"/>
    </location>
</feature>
<evidence type="ECO:0000256" key="1">
    <source>
        <dbReference type="SAM" id="Coils"/>
    </source>
</evidence>
<proteinExistence type="predicted"/>
<dbReference type="Proteomes" id="UP000035680">
    <property type="component" value="Unassembled WGS sequence"/>
</dbReference>
<organism evidence="4 5">
    <name type="scientific">Strongyloides venezuelensis</name>
    <name type="common">Threadworm</name>
    <dbReference type="NCBI Taxonomy" id="75913"/>
    <lineage>
        <taxon>Eukaryota</taxon>
        <taxon>Metazoa</taxon>
        <taxon>Ecdysozoa</taxon>
        <taxon>Nematoda</taxon>
        <taxon>Chromadorea</taxon>
        <taxon>Rhabditida</taxon>
        <taxon>Tylenchina</taxon>
        <taxon>Panagrolaimomorpha</taxon>
        <taxon>Strongyloidoidea</taxon>
        <taxon>Strongyloididae</taxon>
        <taxon>Strongyloides</taxon>
    </lineage>
</organism>
<feature type="region of interest" description="Disordered" evidence="2">
    <location>
        <begin position="103"/>
        <end position="149"/>
    </location>
</feature>
<evidence type="ECO:0000313" key="4">
    <source>
        <dbReference type="Proteomes" id="UP000035680"/>
    </source>
</evidence>
<name>A0A0K0FF97_STRVS</name>
<keyword evidence="3" id="KW-0732">Signal</keyword>